<dbReference type="Proteomes" id="UP000641910">
    <property type="component" value="Unassembled WGS sequence"/>
</dbReference>
<dbReference type="CDD" id="cd00093">
    <property type="entry name" value="HTH_XRE"/>
    <property type="match status" value="1"/>
</dbReference>
<feature type="coiled-coil region" evidence="1">
    <location>
        <begin position="214"/>
        <end position="241"/>
    </location>
</feature>
<protein>
    <submittedName>
        <fullName evidence="3">Helix-turn-helix transcriptional regulator</fullName>
    </submittedName>
</protein>
<keyword evidence="4" id="KW-1185">Reference proteome</keyword>
<dbReference type="Pfam" id="PF13181">
    <property type="entry name" value="TPR_8"/>
    <property type="match status" value="1"/>
</dbReference>
<evidence type="ECO:0000259" key="2">
    <source>
        <dbReference type="PROSITE" id="PS50943"/>
    </source>
</evidence>
<dbReference type="InterPro" id="IPR010982">
    <property type="entry name" value="Lambda_DNA-bd_dom_sf"/>
</dbReference>
<dbReference type="RefSeq" id="WP_037994255.1">
    <property type="nucleotide sequence ID" value="NZ_CP039710.1"/>
</dbReference>
<keyword evidence="1" id="KW-0175">Coiled coil</keyword>
<dbReference type="EMBL" id="JAECVU010000005">
    <property type="protein sequence ID" value="MBH8588963.1"/>
    <property type="molecule type" value="Genomic_DNA"/>
</dbReference>
<dbReference type="InterPro" id="IPR011990">
    <property type="entry name" value="TPR-like_helical_dom_sf"/>
</dbReference>
<sequence length="453" mass="51848">MSKEQIDRLALGKFVRQQRKKRKLRQTDLTDEKLTQPVLSSIENGKGQVSEEKLEYVLKKLGVEEDLTCFSMQKTKEEKINETVKLKLTAVETIIDLISPDPGLAQLRELNIHDDHPLSVWAHYLKGKAYAGKKRGKKAQKHFTEAILQLEQQYPEMAESNLHSASYNGLSRLEYMADQYGSALRYAKQARECFQEEGERRYLKEIILVNQAIYLEKLNRLEEAQNTLNELKKEQAGYLSKEALLHHYDVRSSILAKARMHAQAIQSALKGIELARVDKMADRLMKFWGMLGRIYIDSGQLHQAEICLETAQQLEKKVRKAGLSAYLYIQLATLHEKKKQAEPARNYSLKAFASSRKAGLAYHECEALMLMANSFFLQNENLKAFQTLKQALQIATNYSFSDLTDRIHLLIGTHLDKLGELHTHAFALDFLHSHVKGRKKEETLPVILPADSP</sequence>
<reference evidence="3 4" key="1">
    <citation type="submission" date="2020-12" db="EMBL/GenBank/DDBJ databases">
        <title>WGS of Thermoactinomyces spp.</title>
        <authorList>
            <person name="Cheng K."/>
        </authorList>
    </citation>
    <scope>NUCLEOTIDE SEQUENCE [LARGE SCALE GENOMIC DNA]</scope>
    <source>
        <strain evidence="4">CICC 10650\ACCC 41061</strain>
    </source>
</reference>
<gene>
    <name evidence="3" type="ORF">I8U22_09095</name>
</gene>
<dbReference type="SUPFAM" id="SSF47413">
    <property type="entry name" value="lambda repressor-like DNA-binding domains"/>
    <property type="match status" value="1"/>
</dbReference>
<evidence type="ECO:0000256" key="1">
    <source>
        <dbReference type="SAM" id="Coils"/>
    </source>
</evidence>
<evidence type="ECO:0000313" key="3">
    <source>
        <dbReference type="EMBL" id="MBH8588963.1"/>
    </source>
</evidence>
<name>A0ABS0QJ14_THEVU</name>
<organism evidence="3 4">
    <name type="scientific">Thermoactinomyces vulgaris</name>
    <dbReference type="NCBI Taxonomy" id="2026"/>
    <lineage>
        <taxon>Bacteria</taxon>
        <taxon>Bacillati</taxon>
        <taxon>Bacillota</taxon>
        <taxon>Bacilli</taxon>
        <taxon>Bacillales</taxon>
        <taxon>Thermoactinomycetaceae</taxon>
        <taxon>Thermoactinomyces</taxon>
    </lineage>
</organism>
<dbReference type="SUPFAM" id="SSF48452">
    <property type="entry name" value="TPR-like"/>
    <property type="match status" value="2"/>
</dbReference>
<evidence type="ECO:0000313" key="4">
    <source>
        <dbReference type="Proteomes" id="UP000641910"/>
    </source>
</evidence>
<dbReference type="PROSITE" id="PS50943">
    <property type="entry name" value="HTH_CROC1"/>
    <property type="match status" value="1"/>
</dbReference>
<accession>A0ABS0QJ14</accession>
<dbReference type="Gene3D" id="1.25.40.10">
    <property type="entry name" value="Tetratricopeptide repeat domain"/>
    <property type="match status" value="3"/>
</dbReference>
<comment type="caution">
    <text evidence="3">The sequence shown here is derived from an EMBL/GenBank/DDBJ whole genome shotgun (WGS) entry which is preliminary data.</text>
</comment>
<proteinExistence type="predicted"/>
<dbReference type="SMART" id="SM00028">
    <property type="entry name" value="TPR"/>
    <property type="match status" value="4"/>
</dbReference>
<dbReference type="InterPro" id="IPR001387">
    <property type="entry name" value="Cro/C1-type_HTH"/>
</dbReference>
<dbReference type="InterPro" id="IPR019734">
    <property type="entry name" value="TPR_rpt"/>
</dbReference>
<feature type="domain" description="HTH cro/C1-type" evidence="2">
    <location>
        <begin position="15"/>
        <end position="67"/>
    </location>
</feature>